<gene>
    <name evidence="2" type="ORF">GQ43DRAFT_123860</name>
</gene>
<name>A0A9P4MQE3_9PLEO</name>
<dbReference type="EMBL" id="ML994086">
    <property type="protein sequence ID" value="KAF2199266.1"/>
    <property type="molecule type" value="Genomic_DNA"/>
</dbReference>
<sequence>MENRSSTSLSVLGCHTSSRMKISLQSSNAEDAAHACTSSRLFRSRQLTQRSGSVIRQVSCRSFRSQQRTMGSSTGREGFSRSGLSPRRGIGVSSEVRLTRGDAIGTMLIDSEEDRRGLRAGFLLYATGFLDAARCYGVDISVLAYLKNPDELGLHATRARQRPATLHRAHEASLRHANMERSHS</sequence>
<reference evidence="2" key="1">
    <citation type="journal article" date="2020" name="Stud. Mycol.">
        <title>101 Dothideomycetes genomes: a test case for predicting lifestyles and emergence of pathogens.</title>
        <authorList>
            <person name="Haridas S."/>
            <person name="Albert R."/>
            <person name="Binder M."/>
            <person name="Bloem J."/>
            <person name="Labutti K."/>
            <person name="Salamov A."/>
            <person name="Andreopoulos B."/>
            <person name="Baker S."/>
            <person name="Barry K."/>
            <person name="Bills G."/>
            <person name="Bluhm B."/>
            <person name="Cannon C."/>
            <person name="Castanera R."/>
            <person name="Culley D."/>
            <person name="Daum C."/>
            <person name="Ezra D."/>
            <person name="Gonzalez J."/>
            <person name="Henrissat B."/>
            <person name="Kuo A."/>
            <person name="Liang C."/>
            <person name="Lipzen A."/>
            <person name="Lutzoni F."/>
            <person name="Magnuson J."/>
            <person name="Mondo S."/>
            <person name="Nolan M."/>
            <person name="Ohm R."/>
            <person name="Pangilinan J."/>
            <person name="Park H.-J."/>
            <person name="Ramirez L."/>
            <person name="Alfaro M."/>
            <person name="Sun H."/>
            <person name="Tritt A."/>
            <person name="Yoshinaga Y."/>
            <person name="Zwiers L.-H."/>
            <person name="Turgeon B."/>
            <person name="Goodwin S."/>
            <person name="Spatafora J."/>
            <person name="Crous P."/>
            <person name="Grigoriev I."/>
        </authorList>
    </citation>
    <scope>NUCLEOTIDE SEQUENCE</scope>
    <source>
        <strain evidence="2">ATCC 74209</strain>
    </source>
</reference>
<organism evidence="2 3">
    <name type="scientific">Delitschia confertaspora ATCC 74209</name>
    <dbReference type="NCBI Taxonomy" id="1513339"/>
    <lineage>
        <taxon>Eukaryota</taxon>
        <taxon>Fungi</taxon>
        <taxon>Dikarya</taxon>
        <taxon>Ascomycota</taxon>
        <taxon>Pezizomycotina</taxon>
        <taxon>Dothideomycetes</taxon>
        <taxon>Pleosporomycetidae</taxon>
        <taxon>Pleosporales</taxon>
        <taxon>Delitschiaceae</taxon>
        <taxon>Delitschia</taxon>
    </lineage>
</organism>
<protein>
    <submittedName>
        <fullName evidence="2">Uncharacterized protein</fullName>
    </submittedName>
</protein>
<evidence type="ECO:0000256" key="1">
    <source>
        <dbReference type="SAM" id="MobiDB-lite"/>
    </source>
</evidence>
<dbReference type="AlphaFoldDB" id="A0A9P4MQE3"/>
<feature type="region of interest" description="Disordered" evidence="1">
    <location>
        <begin position="65"/>
        <end position="86"/>
    </location>
</feature>
<feature type="compositionally biased region" description="Basic and acidic residues" evidence="1">
    <location>
        <begin position="168"/>
        <end position="184"/>
    </location>
</feature>
<proteinExistence type="predicted"/>
<evidence type="ECO:0000313" key="2">
    <source>
        <dbReference type="EMBL" id="KAF2199266.1"/>
    </source>
</evidence>
<dbReference type="Proteomes" id="UP000799536">
    <property type="component" value="Unassembled WGS sequence"/>
</dbReference>
<evidence type="ECO:0000313" key="3">
    <source>
        <dbReference type="Proteomes" id="UP000799536"/>
    </source>
</evidence>
<feature type="region of interest" description="Disordered" evidence="1">
    <location>
        <begin position="165"/>
        <end position="184"/>
    </location>
</feature>
<feature type="compositionally biased region" description="Polar residues" evidence="1">
    <location>
        <begin position="65"/>
        <end position="75"/>
    </location>
</feature>
<accession>A0A9P4MQE3</accession>
<keyword evidence="3" id="KW-1185">Reference proteome</keyword>
<comment type="caution">
    <text evidence="2">The sequence shown here is derived from an EMBL/GenBank/DDBJ whole genome shotgun (WGS) entry which is preliminary data.</text>
</comment>